<accession>A0A4Q9PF80</accession>
<protein>
    <recommendedName>
        <fullName evidence="3">LysM domain-containing protein</fullName>
    </recommendedName>
</protein>
<evidence type="ECO:0000256" key="1">
    <source>
        <dbReference type="ARBA" id="ARBA00022669"/>
    </source>
</evidence>
<feature type="domain" description="LysM" evidence="3">
    <location>
        <begin position="79"/>
        <end position="125"/>
    </location>
</feature>
<dbReference type="InterPro" id="IPR036779">
    <property type="entry name" value="LysM_dom_sf"/>
</dbReference>
<name>A0A4Q9PF80_9APHY</name>
<feature type="domain" description="LysM" evidence="3">
    <location>
        <begin position="23"/>
        <end position="70"/>
    </location>
</feature>
<gene>
    <name evidence="4" type="ORF">BD310DRAFT_139799</name>
</gene>
<evidence type="ECO:0000256" key="2">
    <source>
        <dbReference type="ARBA" id="ARBA00023026"/>
    </source>
</evidence>
<dbReference type="STRING" id="114155.A0A4Q9PF80"/>
<dbReference type="GO" id="GO:0008061">
    <property type="term" value="F:chitin binding"/>
    <property type="evidence" value="ECO:0007669"/>
    <property type="project" value="UniProtKB-KW"/>
</dbReference>
<evidence type="ECO:0000313" key="5">
    <source>
        <dbReference type="Proteomes" id="UP000292082"/>
    </source>
</evidence>
<dbReference type="SMART" id="SM00257">
    <property type="entry name" value="LysM"/>
    <property type="match status" value="2"/>
</dbReference>
<keyword evidence="2" id="KW-0843">Virulence</keyword>
<dbReference type="Proteomes" id="UP000292082">
    <property type="component" value="Unassembled WGS sequence"/>
</dbReference>
<organism evidence="4 5">
    <name type="scientific">Dichomitus squalens</name>
    <dbReference type="NCBI Taxonomy" id="114155"/>
    <lineage>
        <taxon>Eukaryota</taxon>
        <taxon>Fungi</taxon>
        <taxon>Dikarya</taxon>
        <taxon>Basidiomycota</taxon>
        <taxon>Agaricomycotina</taxon>
        <taxon>Agaricomycetes</taxon>
        <taxon>Polyporales</taxon>
        <taxon>Polyporaceae</taxon>
        <taxon>Dichomitus</taxon>
    </lineage>
</organism>
<dbReference type="PROSITE" id="PS51782">
    <property type="entry name" value="LYSM"/>
    <property type="match status" value="2"/>
</dbReference>
<reference evidence="4 5" key="1">
    <citation type="submission" date="2019-01" db="EMBL/GenBank/DDBJ databases">
        <title>Draft genome sequences of three monokaryotic isolates of the white-rot basidiomycete fungus Dichomitus squalens.</title>
        <authorList>
            <consortium name="DOE Joint Genome Institute"/>
            <person name="Lopez S.C."/>
            <person name="Andreopoulos B."/>
            <person name="Pangilinan J."/>
            <person name="Lipzen A."/>
            <person name="Riley R."/>
            <person name="Ahrendt S."/>
            <person name="Ng V."/>
            <person name="Barry K."/>
            <person name="Daum C."/>
            <person name="Grigoriev I.V."/>
            <person name="Hilden K.S."/>
            <person name="Makela M.R."/>
            <person name="de Vries R.P."/>
        </authorList>
    </citation>
    <scope>NUCLEOTIDE SEQUENCE [LARGE SCALE GENOMIC DNA]</scope>
    <source>
        <strain evidence="4 5">CBS 464.89</strain>
    </source>
</reference>
<dbReference type="CDD" id="cd00118">
    <property type="entry name" value="LysM"/>
    <property type="match status" value="2"/>
</dbReference>
<dbReference type="InterPro" id="IPR018392">
    <property type="entry name" value="LysM"/>
</dbReference>
<dbReference type="InterPro" id="IPR052210">
    <property type="entry name" value="LysM1-like"/>
</dbReference>
<sequence length="140" mass="14723">MLVESNIWDPAVPVNAQVSNCARNYTVVSGDTCDEICAKENVSSFQLATVNNATINADCTNLFPGEELCLGIVGQDCEVTHVVADGDTCESIVEAAGTTFDILLENNPNVDSECTNIHPGEVLCTADDVIVPQNSTSTAA</sequence>
<dbReference type="EMBL" id="ML145210">
    <property type="protein sequence ID" value="TBU53589.1"/>
    <property type="molecule type" value="Genomic_DNA"/>
</dbReference>
<keyword evidence="5" id="KW-1185">Reference proteome</keyword>
<dbReference type="AlphaFoldDB" id="A0A4Q9PF80"/>
<evidence type="ECO:0000259" key="3">
    <source>
        <dbReference type="PROSITE" id="PS51782"/>
    </source>
</evidence>
<dbReference type="SUPFAM" id="SSF54106">
    <property type="entry name" value="LysM domain"/>
    <property type="match status" value="2"/>
</dbReference>
<dbReference type="PANTHER" id="PTHR34997">
    <property type="entry name" value="AM15"/>
    <property type="match status" value="1"/>
</dbReference>
<proteinExistence type="predicted"/>
<dbReference type="Pfam" id="PF01476">
    <property type="entry name" value="LysM"/>
    <property type="match status" value="2"/>
</dbReference>
<dbReference type="PANTHER" id="PTHR34997:SF1">
    <property type="entry name" value="PEPTIDOGLYCAN-BINDING LYSIN DOMAIN"/>
    <property type="match status" value="1"/>
</dbReference>
<dbReference type="Gene3D" id="3.10.350.10">
    <property type="entry name" value="LysM domain"/>
    <property type="match status" value="2"/>
</dbReference>
<keyword evidence="1" id="KW-0147">Chitin-binding</keyword>
<evidence type="ECO:0000313" key="4">
    <source>
        <dbReference type="EMBL" id="TBU53589.1"/>
    </source>
</evidence>